<dbReference type="HAMAP" id="MF_01038">
    <property type="entry name" value="GpmI"/>
    <property type="match status" value="1"/>
</dbReference>
<evidence type="ECO:0000259" key="15">
    <source>
        <dbReference type="Pfam" id="PF06415"/>
    </source>
</evidence>
<feature type="binding site" evidence="9 12">
    <location>
        <begin position="200"/>
        <end position="201"/>
    </location>
    <ligand>
        <name>substrate</name>
    </ligand>
</feature>
<dbReference type="PANTHER" id="PTHR31637">
    <property type="entry name" value="2,3-BISPHOSPHOGLYCERATE-INDEPENDENT PHOSPHOGLYCERATE MUTASE"/>
    <property type="match status" value="1"/>
</dbReference>
<dbReference type="CDD" id="cd16010">
    <property type="entry name" value="iPGM"/>
    <property type="match status" value="1"/>
</dbReference>
<dbReference type="SUPFAM" id="SSF53649">
    <property type="entry name" value="Alkaline phosphatase-like"/>
    <property type="match status" value="1"/>
</dbReference>
<evidence type="ECO:0000256" key="1">
    <source>
        <dbReference type="ARBA" id="ARBA00000370"/>
    </source>
</evidence>
<evidence type="ECO:0000256" key="2">
    <source>
        <dbReference type="ARBA" id="ARBA00002315"/>
    </source>
</evidence>
<dbReference type="AlphaFoldDB" id="A0A1H7HZY1"/>
<dbReference type="InterPro" id="IPR006124">
    <property type="entry name" value="Metalloenzyme"/>
</dbReference>
<feature type="binding site" evidence="9 13">
    <location>
        <position position="488"/>
    </location>
    <ligand>
        <name>Mn(2+)</name>
        <dbReference type="ChEBI" id="CHEBI:29035"/>
        <label>2</label>
    </ligand>
</feature>
<evidence type="ECO:0000256" key="6">
    <source>
        <dbReference type="ARBA" id="ARBA00023152"/>
    </source>
</evidence>
<comment type="similarity">
    <text evidence="4 9">Belongs to the BPG-independent phosphoglycerate mutase family.</text>
</comment>
<dbReference type="InterPro" id="IPR011258">
    <property type="entry name" value="BPG-indep_PGM_N"/>
</dbReference>
<evidence type="ECO:0000256" key="7">
    <source>
        <dbReference type="ARBA" id="ARBA00023211"/>
    </source>
</evidence>
<feature type="domain" description="Metalloenzyme" evidence="14">
    <location>
        <begin position="49"/>
        <end position="541"/>
    </location>
</feature>
<comment type="cofactor">
    <cofactor evidence="9">
        <name>Mn(2+)</name>
        <dbReference type="ChEBI" id="CHEBI:29035"/>
    </cofactor>
    <text evidence="9">Binds 2 manganese ions per subunit.</text>
</comment>
<feature type="binding site" evidence="9 12">
    <location>
        <position position="237"/>
    </location>
    <ligand>
        <name>substrate</name>
    </ligand>
</feature>
<dbReference type="GO" id="GO:0005829">
    <property type="term" value="C:cytosol"/>
    <property type="evidence" value="ECO:0007669"/>
    <property type="project" value="TreeGrafter"/>
</dbReference>
<feature type="binding site" evidence="9 13">
    <location>
        <position position="57"/>
    </location>
    <ligand>
        <name>Mn(2+)</name>
        <dbReference type="ChEBI" id="CHEBI:29035"/>
        <label>2</label>
    </ligand>
</feature>
<dbReference type="GO" id="GO:0006096">
    <property type="term" value="P:glycolytic process"/>
    <property type="evidence" value="ECO:0007669"/>
    <property type="project" value="UniProtKB-UniRule"/>
</dbReference>
<dbReference type="GO" id="GO:0006007">
    <property type="term" value="P:glucose catabolic process"/>
    <property type="evidence" value="ECO:0007669"/>
    <property type="project" value="InterPro"/>
</dbReference>
<feature type="binding site" evidence="9 12">
    <location>
        <position position="380"/>
    </location>
    <ligand>
        <name>substrate</name>
    </ligand>
</feature>
<keyword evidence="8 9" id="KW-0413">Isomerase</keyword>
<dbReference type="Pfam" id="PF01676">
    <property type="entry name" value="Metalloenzyme"/>
    <property type="match status" value="1"/>
</dbReference>
<dbReference type="STRING" id="332977.SAMN05421740_10276"/>
<feature type="binding site" evidence="9 12">
    <location>
        <position position="168"/>
    </location>
    <ligand>
        <name>substrate</name>
    </ligand>
</feature>
<dbReference type="SUPFAM" id="SSF64158">
    <property type="entry name" value="2,3-Bisphosphoglycerate-independent phosphoglycerate mutase, substrate-binding domain"/>
    <property type="match status" value="1"/>
</dbReference>
<feature type="binding site" evidence="9 13">
    <location>
        <position position="451"/>
    </location>
    <ligand>
        <name>Mn(2+)</name>
        <dbReference type="ChEBI" id="CHEBI:29035"/>
        <label>1</label>
    </ligand>
</feature>
<evidence type="ECO:0000256" key="10">
    <source>
        <dbReference type="NCBIfam" id="TIGR01307"/>
    </source>
</evidence>
<dbReference type="Gene3D" id="3.40.720.10">
    <property type="entry name" value="Alkaline Phosphatase, subunit A"/>
    <property type="match status" value="1"/>
</dbReference>
<evidence type="ECO:0000256" key="8">
    <source>
        <dbReference type="ARBA" id="ARBA00023235"/>
    </source>
</evidence>
<dbReference type="Proteomes" id="UP000198916">
    <property type="component" value="Unassembled WGS sequence"/>
</dbReference>
<organism evidence="16 17">
    <name type="scientific">Parapedobacter koreensis</name>
    <dbReference type="NCBI Taxonomy" id="332977"/>
    <lineage>
        <taxon>Bacteria</taxon>
        <taxon>Pseudomonadati</taxon>
        <taxon>Bacteroidota</taxon>
        <taxon>Sphingobacteriia</taxon>
        <taxon>Sphingobacteriales</taxon>
        <taxon>Sphingobacteriaceae</taxon>
        <taxon>Parapedobacter</taxon>
    </lineage>
</organism>
<evidence type="ECO:0000256" key="5">
    <source>
        <dbReference type="ARBA" id="ARBA00022723"/>
    </source>
</evidence>
<dbReference type="Gene3D" id="3.40.1450.10">
    <property type="entry name" value="BPG-independent phosphoglycerate mutase, domain B"/>
    <property type="match status" value="1"/>
</dbReference>
<dbReference type="EC" id="5.4.2.12" evidence="9 10"/>
<dbReference type="NCBIfam" id="TIGR01307">
    <property type="entry name" value="pgm_bpd_ind"/>
    <property type="match status" value="1"/>
</dbReference>
<reference evidence="17" key="1">
    <citation type="submission" date="2016-10" db="EMBL/GenBank/DDBJ databases">
        <authorList>
            <person name="Varghese N."/>
            <person name="Submissions S."/>
        </authorList>
    </citation>
    <scope>NUCLEOTIDE SEQUENCE [LARGE SCALE GENOMIC DNA]</scope>
    <source>
        <strain evidence="17">Jip14</strain>
    </source>
</reference>
<evidence type="ECO:0000256" key="9">
    <source>
        <dbReference type="HAMAP-Rule" id="MF_01038"/>
    </source>
</evidence>
<comment type="function">
    <text evidence="2 9">Catalyzes the interconversion of 2-phosphoglycerate and 3-phosphoglycerate.</text>
</comment>
<evidence type="ECO:0000259" key="14">
    <source>
        <dbReference type="Pfam" id="PF01676"/>
    </source>
</evidence>
<feature type="binding site" evidence="9 13">
    <location>
        <position position="447"/>
    </location>
    <ligand>
        <name>Mn(2+)</name>
        <dbReference type="ChEBI" id="CHEBI:29035"/>
        <label>1</label>
    </ligand>
</feature>
<dbReference type="GO" id="GO:0030145">
    <property type="term" value="F:manganese ion binding"/>
    <property type="evidence" value="ECO:0007669"/>
    <property type="project" value="UniProtKB-UniRule"/>
</dbReference>
<dbReference type="InterPro" id="IPR017850">
    <property type="entry name" value="Alkaline_phosphatase_core_sf"/>
</dbReference>
<feature type="binding site" evidence="9 12">
    <location>
        <position position="231"/>
    </location>
    <ligand>
        <name>substrate</name>
    </ligand>
</feature>
<dbReference type="GO" id="GO:0004619">
    <property type="term" value="F:phosphoglycerate mutase activity"/>
    <property type="evidence" value="ECO:0007669"/>
    <property type="project" value="UniProtKB-UniRule"/>
</dbReference>
<comment type="subunit">
    <text evidence="9">Monomer.</text>
</comment>
<feature type="binding site" evidence="9 13">
    <location>
        <position position="489"/>
    </location>
    <ligand>
        <name>Mn(2+)</name>
        <dbReference type="ChEBI" id="CHEBI:29035"/>
        <label>2</label>
    </ligand>
</feature>
<comment type="pathway">
    <text evidence="3 9">Carbohydrate degradation; glycolysis; pyruvate from D-glyceraldehyde 3-phosphate: step 3/5.</text>
</comment>
<keyword evidence="6 9" id="KW-0324">Glycolysis</keyword>
<proteinExistence type="inferred from homology"/>
<evidence type="ECO:0000256" key="12">
    <source>
        <dbReference type="PIRSR" id="PIRSR001492-2"/>
    </source>
</evidence>
<sequence>MLFNIVHLFTTDYSQKHAIFFYATVCSNTSFSPILPKKRRIFVAVNMTKKVALIILDGLGYGKDDQSNAVLAANTPFLDDLLANYPHSKLEASGEAVGLPEGQMGNSEVGHMNLGAGRIVYQELGRIHKAVRDGEFDSNQLLQEAFAYAKNKDKQMHFIGLLSDGGVHAHTLHLKGLCNAAKNAGLASEQVFIHAFLDGRDTDPHSGIGYLTDVEQFLTTSTGQLASAIGRYYAMDRDNRWERVKQAYDLLVHGVGTSTQNLVAAVQQSYDAGVTDEFVKPIVKTDAYGAPLATIKNGDVVVCFNFRTDRGREITLALTQRAFPDQGMHPLALHYLTMTTYDETFKDVQALFLKDNLANTLGEVLETNQKTQTRIAETEKYPHVTFFFSGGREQVFNGENRILIPSPKVATYDLQPEMSAQGVADAICEDMTSHKPDFICLNFANPDMVGHTGVFDAVVTAVETVDRCAKQVIECGVKEGYSFIIIADHGNAEFMINDDGSVNTAHTTNLVPCILIDKDYKSISDGKLGDIAPTILTIMGVAIPAEMTGNILVQ</sequence>
<dbReference type="PIRSF" id="PIRSF001492">
    <property type="entry name" value="IPGAM"/>
    <property type="match status" value="1"/>
</dbReference>
<evidence type="ECO:0000313" key="16">
    <source>
        <dbReference type="EMBL" id="SEK55856.1"/>
    </source>
</evidence>
<evidence type="ECO:0000256" key="4">
    <source>
        <dbReference type="ARBA" id="ARBA00008819"/>
    </source>
</evidence>
<evidence type="ECO:0000256" key="11">
    <source>
        <dbReference type="PIRSR" id="PIRSR001492-1"/>
    </source>
</evidence>
<feature type="binding site" evidence="9 13">
    <location>
        <position position="506"/>
    </location>
    <ligand>
        <name>Mn(2+)</name>
        <dbReference type="ChEBI" id="CHEBI:29035"/>
        <label>1</label>
    </ligand>
</feature>
<keyword evidence="5 9" id="KW-0479">Metal-binding</keyword>
<accession>A0A1H7HZY1</accession>
<evidence type="ECO:0000256" key="3">
    <source>
        <dbReference type="ARBA" id="ARBA00004798"/>
    </source>
</evidence>
<feature type="binding site" evidence="9 12">
    <location>
        <begin position="307"/>
        <end position="310"/>
    </location>
    <ligand>
        <name>substrate</name>
    </ligand>
</feature>
<dbReference type="EMBL" id="FNZR01000002">
    <property type="protein sequence ID" value="SEK55856.1"/>
    <property type="molecule type" value="Genomic_DNA"/>
</dbReference>
<gene>
    <name evidence="9" type="primary">gpmI</name>
    <name evidence="16" type="ORF">SAMN05421740_10276</name>
</gene>
<name>A0A1H7HZY1_9SPHI</name>
<evidence type="ECO:0000313" key="17">
    <source>
        <dbReference type="Proteomes" id="UP000198916"/>
    </source>
</evidence>
<dbReference type="Pfam" id="PF06415">
    <property type="entry name" value="iPGM_N"/>
    <property type="match status" value="1"/>
</dbReference>
<dbReference type="InterPro" id="IPR036646">
    <property type="entry name" value="PGAM_B_sf"/>
</dbReference>
<keyword evidence="7 9" id="KW-0464">Manganese</keyword>
<protein>
    <recommendedName>
        <fullName evidence="9 10">2,3-bisphosphoglycerate-independent phosphoglycerate mutase</fullName>
        <shortName evidence="9">BPG-independent PGAM</shortName>
        <shortName evidence="9">Phosphoglyceromutase</shortName>
        <shortName evidence="9">iPGM</shortName>
        <ecNumber evidence="9 10">5.4.2.12</ecNumber>
    </recommendedName>
</protein>
<feature type="binding site" evidence="9 13">
    <location>
        <position position="107"/>
    </location>
    <ligand>
        <name>Mn(2+)</name>
        <dbReference type="ChEBI" id="CHEBI:29035"/>
        <label>2</label>
    </ligand>
</feature>
<dbReference type="InterPro" id="IPR005995">
    <property type="entry name" value="Pgm_bpd_ind"/>
</dbReference>
<dbReference type="UniPathway" id="UPA00109">
    <property type="reaction ID" value="UER00186"/>
</dbReference>
<dbReference type="PANTHER" id="PTHR31637:SF0">
    <property type="entry name" value="2,3-BISPHOSPHOGLYCERATE-INDEPENDENT PHOSPHOGLYCERATE MUTASE"/>
    <property type="match status" value="1"/>
</dbReference>
<dbReference type="FunFam" id="3.40.1450.10:FF:000002">
    <property type="entry name" value="2,3-bisphosphoglycerate-independent phosphoglycerate mutase"/>
    <property type="match status" value="1"/>
</dbReference>
<comment type="catalytic activity">
    <reaction evidence="1 9">
        <text>(2R)-2-phosphoglycerate = (2R)-3-phosphoglycerate</text>
        <dbReference type="Rhea" id="RHEA:15901"/>
        <dbReference type="ChEBI" id="CHEBI:58272"/>
        <dbReference type="ChEBI" id="CHEBI:58289"/>
        <dbReference type="EC" id="5.4.2.12"/>
    </reaction>
</comment>
<evidence type="ECO:0000256" key="13">
    <source>
        <dbReference type="PIRSR" id="PIRSR001492-3"/>
    </source>
</evidence>
<feature type="active site" description="Phosphoserine intermediate" evidence="9 11">
    <location>
        <position position="107"/>
    </location>
</feature>
<feature type="domain" description="BPG-independent PGAM N-terminal" evidence="15">
    <location>
        <begin position="127"/>
        <end position="343"/>
    </location>
</feature>
<keyword evidence="17" id="KW-1185">Reference proteome</keyword>